<dbReference type="GO" id="GO:0002181">
    <property type="term" value="P:cytoplasmic translation"/>
    <property type="evidence" value="ECO:0007669"/>
    <property type="project" value="TreeGrafter"/>
</dbReference>
<accession>A0A553PEL8</accession>
<evidence type="ECO:0000259" key="6">
    <source>
        <dbReference type="Pfam" id="PF00347"/>
    </source>
</evidence>
<protein>
    <recommendedName>
        <fullName evidence="4">Large ribosomal subunit protein uL6</fullName>
    </recommendedName>
    <alternativeName>
        <fullName evidence="5">60S ribosomal protein L9</fullName>
    </alternativeName>
</protein>
<dbReference type="STRING" id="623744.A0A553PEL8"/>
<evidence type="ECO:0000256" key="5">
    <source>
        <dbReference type="ARBA" id="ARBA00035349"/>
    </source>
</evidence>
<evidence type="ECO:0000313" key="7">
    <source>
        <dbReference type="EMBL" id="TRY76123.1"/>
    </source>
</evidence>
<evidence type="ECO:0000256" key="4">
    <source>
        <dbReference type="ARBA" id="ARBA00035246"/>
    </source>
</evidence>
<reference evidence="7 8" key="1">
    <citation type="journal article" date="2019" name="Sci. Data">
        <title>Hybrid genome assembly and annotation of Danionella translucida.</title>
        <authorList>
            <person name="Kadobianskyi M."/>
            <person name="Schulze L."/>
            <person name="Schuelke M."/>
            <person name="Judkewitz B."/>
        </authorList>
    </citation>
    <scope>NUCLEOTIDE SEQUENCE [LARGE SCALE GENOMIC DNA]</scope>
    <source>
        <strain evidence="7 8">Bolton</strain>
    </source>
</reference>
<evidence type="ECO:0000256" key="3">
    <source>
        <dbReference type="ARBA" id="ARBA00023274"/>
    </source>
</evidence>
<dbReference type="EMBL" id="SRMA01026697">
    <property type="protein sequence ID" value="TRY76123.1"/>
    <property type="molecule type" value="Genomic_DNA"/>
</dbReference>
<dbReference type="InterPro" id="IPR036789">
    <property type="entry name" value="Ribosomal_uL6-like_a/b-dom_sf"/>
</dbReference>
<dbReference type="PANTHER" id="PTHR11655">
    <property type="entry name" value="60S/50S RIBOSOMAL PROTEIN L6/L9"/>
    <property type="match status" value="1"/>
</dbReference>
<dbReference type="PANTHER" id="PTHR11655:SF16">
    <property type="entry name" value="60S RIBOSOMAL PROTEIN L9"/>
    <property type="match status" value="1"/>
</dbReference>
<dbReference type="InterPro" id="IPR000702">
    <property type="entry name" value="Ribosomal_uL6-like"/>
</dbReference>
<keyword evidence="8" id="KW-1185">Reference proteome</keyword>
<evidence type="ECO:0000313" key="8">
    <source>
        <dbReference type="Proteomes" id="UP000316079"/>
    </source>
</evidence>
<dbReference type="SUPFAM" id="SSF56053">
    <property type="entry name" value="Ribosomal protein L6"/>
    <property type="match status" value="1"/>
</dbReference>
<sequence length="72" mass="8289">MAFSDRLFMYFVRMKTILSNQTVDIPDNVTVSLKGRTVTVKGPRGVLRREFNHINLELSLLGKKQKKVCFDS</sequence>
<dbReference type="Proteomes" id="UP000316079">
    <property type="component" value="Unassembled WGS sequence"/>
</dbReference>
<proteinExistence type="inferred from homology"/>
<dbReference type="AlphaFoldDB" id="A0A553PEL8"/>
<name>A0A553PEL8_9TELE</name>
<comment type="similarity">
    <text evidence="1">Belongs to the universal ribosomal protein uL6 family.</text>
</comment>
<comment type="caution">
    <text evidence="7">The sequence shown here is derived from an EMBL/GenBank/DDBJ whole genome shotgun (WGS) entry which is preliminary data.</text>
</comment>
<dbReference type="Pfam" id="PF00347">
    <property type="entry name" value="Ribosomal_L6"/>
    <property type="match status" value="1"/>
</dbReference>
<feature type="domain" description="Large ribosomal subunit protein uL6 alpha-beta" evidence="6">
    <location>
        <begin position="25"/>
        <end position="69"/>
    </location>
</feature>
<keyword evidence="2" id="KW-0689">Ribosomal protein</keyword>
<organism evidence="7 8">
    <name type="scientific">Danionella cerebrum</name>
    <dbReference type="NCBI Taxonomy" id="2873325"/>
    <lineage>
        <taxon>Eukaryota</taxon>
        <taxon>Metazoa</taxon>
        <taxon>Chordata</taxon>
        <taxon>Craniata</taxon>
        <taxon>Vertebrata</taxon>
        <taxon>Euteleostomi</taxon>
        <taxon>Actinopterygii</taxon>
        <taxon>Neopterygii</taxon>
        <taxon>Teleostei</taxon>
        <taxon>Ostariophysi</taxon>
        <taxon>Cypriniformes</taxon>
        <taxon>Danionidae</taxon>
        <taxon>Danioninae</taxon>
        <taxon>Danionella</taxon>
    </lineage>
</organism>
<gene>
    <name evidence="7" type="ORF">DNTS_010242</name>
</gene>
<evidence type="ECO:0000256" key="1">
    <source>
        <dbReference type="ARBA" id="ARBA00009356"/>
    </source>
</evidence>
<dbReference type="Gene3D" id="3.90.930.12">
    <property type="entry name" value="Ribosomal protein L6, alpha-beta domain"/>
    <property type="match status" value="1"/>
</dbReference>
<evidence type="ECO:0000256" key="2">
    <source>
        <dbReference type="ARBA" id="ARBA00022980"/>
    </source>
</evidence>
<dbReference type="InterPro" id="IPR020040">
    <property type="entry name" value="Ribosomal_uL6_a/b-dom"/>
</dbReference>
<dbReference type="GO" id="GO:0022625">
    <property type="term" value="C:cytosolic large ribosomal subunit"/>
    <property type="evidence" value="ECO:0007669"/>
    <property type="project" value="TreeGrafter"/>
</dbReference>
<keyword evidence="3" id="KW-0687">Ribonucleoprotein</keyword>
<dbReference type="OrthoDB" id="10252633at2759"/>
<dbReference type="GO" id="GO:0019843">
    <property type="term" value="F:rRNA binding"/>
    <property type="evidence" value="ECO:0007669"/>
    <property type="project" value="InterPro"/>
</dbReference>
<dbReference type="GO" id="GO:0003735">
    <property type="term" value="F:structural constituent of ribosome"/>
    <property type="evidence" value="ECO:0007669"/>
    <property type="project" value="InterPro"/>
</dbReference>